<evidence type="ECO:0000313" key="2">
    <source>
        <dbReference type="Proteomes" id="UP001549920"/>
    </source>
</evidence>
<dbReference type="EMBL" id="JBEUOH010000003">
    <property type="protein sequence ID" value="KAL0895430.1"/>
    <property type="molecule type" value="Genomic_DNA"/>
</dbReference>
<protein>
    <recommendedName>
        <fullName evidence="3">P94</fullName>
    </recommendedName>
</protein>
<proteinExistence type="predicted"/>
<reference evidence="1 2" key="1">
    <citation type="submission" date="2024-06" db="EMBL/GenBank/DDBJ databases">
        <title>A chromosome-level genome assembly of beet webworm, Loxostege sticticalis.</title>
        <authorList>
            <person name="Zhang Y."/>
        </authorList>
    </citation>
    <scope>NUCLEOTIDE SEQUENCE [LARGE SCALE GENOMIC DNA]</scope>
    <source>
        <strain evidence="1">AQ026</strain>
        <tissue evidence="1">Whole body</tissue>
    </source>
</reference>
<accession>A0ABR3IGM8</accession>
<comment type="caution">
    <text evidence="1">The sequence shown here is derived from an EMBL/GenBank/DDBJ whole genome shotgun (WGS) entry which is preliminary data.</text>
</comment>
<sequence>MVNYFIYAKDYSASTDCAAFYHENGLKTLEQFKNDVMKISSELKDPDSSRIIYLHWGHECVEVDERTTVKTYKDRYAKGNNTLPETIIEWIKRNIQGKFKIKLLYIITDGQIGTNSLNKCLKLNENVDYEKIVFHAFHLNVNSIDLTVATSFLKAHCLIYRNYELFDETDISQEFDYSKIDVNNFSSEKESLKSYIKLKYINSTKSSATALNEIDKLKRLRNELIQHLSHSENYTKLETKDKDLFIREFINTNWYKNLTNPSYDLRIDIEKSISTLINYIVCDKKSYAFDALKFETTFSNEVSEEPIVDVNLTTDQEIAFPDIILDDEKGIPVILCTELNLLDKLIFRTPESNASFSKFNSLMGCPLFLLNDSDLNESIGYFYTLNVYKQLLENTIKTEPRTRRPFHGGLVLVDTEDFDHYNDYILSATYFNFKKVKYNVGLFYFVLWKFCERKQWMNKNVVEQFKKYMLRRISTTRCKIGLSSLPLDPQMYTSLPTALWYCVELSSNIFKDDPQHFAQERLRMFYGVAHAMTEILEYLKYDLDLGSIARRRDLIRRVMILKTLPTRRDKVLYLVQKIFKTEDGFLVSKIENQANVKNLNYLKLNHKSMLSDQILSEEINLNDYIHFFHEIDSAKVQICRDTFRPFFMIDQNTSFYSEIFKKAKQAIDKLEFSRILSYYNLYLHFVKDNNKFPTFEEYRAYILRKKTFTKDLVNIFPVAVLKHIEKVFLGYESVIQDVSVNEFIEVCNKNVRRVDRIKSENKREFKSDEDICKFISKEECKVKLHKVKQ</sequence>
<name>A0ABR3IGM8_LOXSC</name>
<gene>
    <name evidence="1" type="ORF">ABMA27_011553</name>
</gene>
<evidence type="ECO:0008006" key="3">
    <source>
        <dbReference type="Google" id="ProtNLM"/>
    </source>
</evidence>
<dbReference type="Proteomes" id="UP001549920">
    <property type="component" value="Unassembled WGS sequence"/>
</dbReference>
<keyword evidence="2" id="KW-1185">Reference proteome</keyword>
<evidence type="ECO:0000313" key="1">
    <source>
        <dbReference type="EMBL" id="KAL0895430.1"/>
    </source>
</evidence>
<organism evidence="1 2">
    <name type="scientific">Loxostege sticticalis</name>
    <name type="common">Beet webworm moth</name>
    <dbReference type="NCBI Taxonomy" id="481309"/>
    <lineage>
        <taxon>Eukaryota</taxon>
        <taxon>Metazoa</taxon>
        <taxon>Ecdysozoa</taxon>
        <taxon>Arthropoda</taxon>
        <taxon>Hexapoda</taxon>
        <taxon>Insecta</taxon>
        <taxon>Pterygota</taxon>
        <taxon>Neoptera</taxon>
        <taxon>Endopterygota</taxon>
        <taxon>Lepidoptera</taxon>
        <taxon>Glossata</taxon>
        <taxon>Ditrysia</taxon>
        <taxon>Pyraloidea</taxon>
        <taxon>Crambidae</taxon>
        <taxon>Pyraustinae</taxon>
        <taxon>Loxostege</taxon>
    </lineage>
</organism>